<feature type="non-terminal residue" evidence="2">
    <location>
        <position position="1"/>
    </location>
</feature>
<keyword evidence="4" id="KW-1185">Reference proteome</keyword>
<accession>A0A9P1GRN1</accession>
<dbReference type="EMBL" id="CAMXCT030006761">
    <property type="protein sequence ID" value="CAL4806930.1"/>
    <property type="molecule type" value="Genomic_DNA"/>
</dbReference>
<feature type="region of interest" description="Disordered" evidence="1">
    <location>
        <begin position="1"/>
        <end position="23"/>
    </location>
</feature>
<gene>
    <name evidence="2" type="ORF">C1SCF055_LOCUS44111</name>
</gene>
<comment type="caution">
    <text evidence="2">The sequence shown here is derived from an EMBL/GenBank/DDBJ whole genome shotgun (WGS) entry which is preliminary data.</text>
</comment>
<evidence type="ECO:0000313" key="2">
    <source>
        <dbReference type="EMBL" id="CAI4019618.1"/>
    </source>
</evidence>
<reference evidence="3 4" key="2">
    <citation type="submission" date="2024-05" db="EMBL/GenBank/DDBJ databases">
        <authorList>
            <person name="Chen Y."/>
            <person name="Shah S."/>
            <person name="Dougan E. K."/>
            <person name="Thang M."/>
            <person name="Chan C."/>
        </authorList>
    </citation>
    <scope>NUCLEOTIDE SEQUENCE [LARGE SCALE GENOMIC DNA]</scope>
</reference>
<dbReference type="Proteomes" id="UP001152797">
    <property type="component" value="Unassembled WGS sequence"/>
</dbReference>
<sequence length="142" mass="15429">PSSAAAESSKVEAEGSQTESLALDDLKQKVKTLTEALSALEDSQGGLADEVKSLAEALEKNQVSALADVQSLRRLVEEGETPKVTRLVEEVEALRRNVEEGEPAQKVQSLDSSVKDLQEIQQDLKTKAGSFALSRPLKELRW</sequence>
<reference evidence="2" key="1">
    <citation type="submission" date="2022-10" db="EMBL/GenBank/DDBJ databases">
        <authorList>
            <person name="Chen Y."/>
            <person name="Dougan E. K."/>
            <person name="Chan C."/>
            <person name="Rhodes N."/>
            <person name="Thang M."/>
        </authorList>
    </citation>
    <scope>NUCLEOTIDE SEQUENCE</scope>
</reference>
<protein>
    <submittedName>
        <fullName evidence="2">Uncharacterized protein</fullName>
    </submittedName>
</protein>
<evidence type="ECO:0000313" key="4">
    <source>
        <dbReference type="Proteomes" id="UP001152797"/>
    </source>
</evidence>
<proteinExistence type="predicted"/>
<organism evidence="2">
    <name type="scientific">Cladocopium goreaui</name>
    <dbReference type="NCBI Taxonomy" id="2562237"/>
    <lineage>
        <taxon>Eukaryota</taxon>
        <taxon>Sar</taxon>
        <taxon>Alveolata</taxon>
        <taxon>Dinophyceae</taxon>
        <taxon>Suessiales</taxon>
        <taxon>Symbiodiniaceae</taxon>
        <taxon>Cladocopium</taxon>
    </lineage>
</organism>
<name>A0A9P1GRN1_9DINO</name>
<evidence type="ECO:0000256" key="1">
    <source>
        <dbReference type="SAM" id="MobiDB-lite"/>
    </source>
</evidence>
<dbReference type="EMBL" id="CAMXCT020006761">
    <property type="protein sequence ID" value="CAL1172993.1"/>
    <property type="molecule type" value="Genomic_DNA"/>
</dbReference>
<evidence type="ECO:0000313" key="3">
    <source>
        <dbReference type="EMBL" id="CAL4806930.1"/>
    </source>
</evidence>
<dbReference type="AlphaFoldDB" id="A0A9P1GRN1"/>
<dbReference type="EMBL" id="CAMXCT010006761">
    <property type="protein sequence ID" value="CAI4019618.1"/>
    <property type="molecule type" value="Genomic_DNA"/>
</dbReference>